<dbReference type="Proteomes" id="UP000028549">
    <property type="component" value="Unassembled WGS sequence"/>
</dbReference>
<reference evidence="1 2" key="1">
    <citation type="journal article" date="2005" name="Int. J. Syst. Evol. Microbiol.">
        <title>Bacillus cibi sp. nov., isolated from jeotgal, a traditional Korean fermented seafood.</title>
        <authorList>
            <person name="Yoon J.H."/>
            <person name="Lee C.H."/>
            <person name="Oh T.K."/>
        </authorList>
    </citation>
    <scope>NUCLEOTIDE SEQUENCE [LARGE SCALE GENOMIC DNA]</scope>
    <source>
        <strain evidence="1 2">DSM 16189</strain>
    </source>
</reference>
<accession>A0A084H0V0</accession>
<gene>
    <name evidence="1" type="ORF">GS18_0207895</name>
</gene>
<organism evidence="1 2">
    <name type="scientific">Metabacillus indicus</name>
    <name type="common">Bacillus indicus</name>
    <dbReference type="NCBI Taxonomy" id="246786"/>
    <lineage>
        <taxon>Bacteria</taxon>
        <taxon>Bacillati</taxon>
        <taxon>Bacillota</taxon>
        <taxon>Bacilli</taxon>
        <taxon>Bacillales</taxon>
        <taxon>Bacillaceae</taxon>
        <taxon>Metabacillus</taxon>
    </lineage>
</organism>
<proteinExistence type="predicted"/>
<evidence type="ECO:0000313" key="1">
    <source>
        <dbReference type="EMBL" id="KEZ53212.1"/>
    </source>
</evidence>
<name>A0A084H0V0_METID</name>
<comment type="caution">
    <text evidence="1">The sequence shown here is derived from an EMBL/GenBank/DDBJ whole genome shotgun (WGS) entry which is preliminary data.</text>
</comment>
<dbReference type="AlphaFoldDB" id="A0A084H0V0"/>
<sequence>MKRWLVNLMIALLLVILFVLPVRGMFSSAITITITNQSEHQLDEMEISYFYNEEKILIPSLEPKETYQLKITPSEKFSESSINLFYRDKNGKQLEETIVGYFEKGYQGSAEVTAMSMQSSGEIIFETEEDLSLY</sequence>
<dbReference type="RefSeq" id="WP_029565863.1">
    <property type="nucleotide sequence ID" value="NZ_JNVC02000003.1"/>
</dbReference>
<keyword evidence="2" id="KW-1185">Reference proteome</keyword>
<dbReference type="EMBL" id="JNVC02000003">
    <property type="protein sequence ID" value="KEZ53212.1"/>
    <property type="molecule type" value="Genomic_DNA"/>
</dbReference>
<evidence type="ECO:0000313" key="2">
    <source>
        <dbReference type="Proteomes" id="UP000028549"/>
    </source>
</evidence>
<dbReference type="OrthoDB" id="1957425at2"/>
<protein>
    <submittedName>
        <fullName evidence="1">Uncharacterized protein</fullName>
    </submittedName>
</protein>
<dbReference type="STRING" id="246786.GS18_0207895"/>